<name>A0AAN6QMB1_9PEZI</name>
<dbReference type="EMBL" id="JAUJLE010000172">
    <property type="protein sequence ID" value="KAK0972076.1"/>
    <property type="molecule type" value="Genomic_DNA"/>
</dbReference>
<dbReference type="GO" id="GO:0051539">
    <property type="term" value="F:4 iron, 4 sulfur cluster binding"/>
    <property type="evidence" value="ECO:0007669"/>
    <property type="project" value="InterPro"/>
</dbReference>
<dbReference type="Pfam" id="PF13589">
    <property type="entry name" value="HATPase_c_3"/>
    <property type="match status" value="1"/>
</dbReference>
<dbReference type="FunFam" id="3.30.499.10:FF:000004">
    <property type="entry name" value="Aconitate hydratase, mitochondrial"/>
    <property type="match status" value="1"/>
</dbReference>
<dbReference type="GO" id="GO:0006298">
    <property type="term" value="P:mismatch repair"/>
    <property type="evidence" value="ECO:0007669"/>
    <property type="project" value="InterPro"/>
</dbReference>
<dbReference type="InterPro" id="IPR006248">
    <property type="entry name" value="Aconitase_mito-like"/>
</dbReference>
<dbReference type="Gene3D" id="3.30.1540.20">
    <property type="entry name" value="MutL, C-terminal domain, dimerisation subdomain"/>
    <property type="match status" value="2"/>
</dbReference>
<dbReference type="GO" id="GO:0005739">
    <property type="term" value="C:mitochondrion"/>
    <property type="evidence" value="ECO:0007669"/>
    <property type="project" value="UniProtKB-SubCell"/>
</dbReference>
<dbReference type="InterPro" id="IPR014790">
    <property type="entry name" value="MutL_C"/>
</dbReference>
<dbReference type="SUPFAM" id="SSF55874">
    <property type="entry name" value="ATPase domain of HSP90 chaperone/DNA topoisomerase II/histidine kinase"/>
    <property type="match status" value="1"/>
</dbReference>
<dbReference type="PRINTS" id="PR00415">
    <property type="entry name" value="ACONITASE"/>
</dbReference>
<feature type="compositionally biased region" description="Basic residues" evidence="9">
    <location>
        <begin position="409"/>
        <end position="418"/>
    </location>
</feature>
<dbReference type="InterPro" id="IPR015931">
    <property type="entry name" value="Acnase/IPM_dHydase_lsu_aba_1/3"/>
</dbReference>
<dbReference type="GO" id="GO:0003994">
    <property type="term" value="F:aconitate hydratase activity"/>
    <property type="evidence" value="ECO:0007669"/>
    <property type="project" value="InterPro"/>
</dbReference>
<dbReference type="Gene3D" id="3.30.565.10">
    <property type="entry name" value="Histidine kinase-like ATPase, C-terminal domain"/>
    <property type="match status" value="1"/>
</dbReference>
<dbReference type="Proteomes" id="UP001175353">
    <property type="component" value="Unassembled WGS sequence"/>
</dbReference>
<dbReference type="GO" id="GO:0046872">
    <property type="term" value="F:metal ion binding"/>
    <property type="evidence" value="ECO:0007669"/>
    <property type="project" value="UniProtKB-KW"/>
</dbReference>
<evidence type="ECO:0000256" key="4">
    <source>
        <dbReference type="ARBA" id="ARBA00022946"/>
    </source>
</evidence>
<keyword evidence="8" id="KW-0456">Lyase</keyword>
<feature type="region of interest" description="Disordered" evidence="9">
    <location>
        <begin position="409"/>
        <end position="489"/>
    </location>
</feature>
<reference evidence="11" key="1">
    <citation type="submission" date="2023-06" db="EMBL/GenBank/DDBJ databases">
        <title>Black Yeasts Isolated from many extreme environments.</title>
        <authorList>
            <person name="Coleine C."/>
            <person name="Stajich J.E."/>
            <person name="Selbmann L."/>
        </authorList>
    </citation>
    <scope>NUCLEOTIDE SEQUENCE</scope>
    <source>
        <strain evidence="11">CCFEE 5200</strain>
    </source>
</reference>
<dbReference type="Pfam" id="PF00694">
    <property type="entry name" value="Aconitase_C"/>
    <property type="match status" value="1"/>
</dbReference>
<protein>
    <submittedName>
        <fullName evidence="11">Aconitate hydratase</fullName>
    </submittedName>
</protein>
<sequence>MSRILPLPKDIATQIHSSKQIINLQGVILALIENSLDAGASKIDLTVDFRRRGCTIEDNGSAIRPHEFGEDGGLGRMYHTSKFGTGEDGSELYGSSGTHLASLAALSLLSITSRHREHHDHATLVVHRGSVLARHVPAPQSHELAMGHGTHVAVRDLFGNMPVRVKQRALAEAGGADDQRAWEELKHGIAASLLAWPGSCAVKMKDVNCESRTLSLSGRNSAINGALTEKTLNQLVGKPVKSDFRDALPILFQAGMTSPESRHKWVPVSASAQGVCVKGAICLDPAPTKQCQFISIGIRPCGGGSDFRDLYDAVNRVVANSSFGAVDDTTVIDEAEKVRRQHDRRYKNDGYTQRQLQGRKSVDRWPMFVLQLQAGDRFTPALAKPTTEASFNAMESLLEATATEWLAAHHFRPQNRRRRNEEQTAPSRALSPSLRRPSSVSGLSERIVAEQPTTPSLKRPATTTGATAKKRNIVDLSDTPGSRGVPSLRHSNSAYFDGLSRTKSGRANLLNDRCRVGRPKTATSEQNGTIAATATPTKEHRFTLDPVEAGQLSSALPTFGPRAEPEVFQQLRATCITRPAHHEHVSDDLSSIDDDAFLEATRRVEDGILSNEETVQRSVFSNTATVAERVRDDLLDWIDPITKQTHRVNTRTGVVLPTTTNVHTTVSETASGHVAAPPRQKAAFDISVSSAGQALRLANRSYASRTTTEPQWLHGFLKDWDNPVFQKQAEEQIAVVSFDGPGLDPADGCKHRCADHALTQHFAETGDKGTSKISKEGLKHARVIRQVDDKFILCSIPDKDANDNTLVLVDQHAASERVILEGLLNELCTPIGPSALAAACTTDTGIGSAIQTTILERPQRFLTSEKESELFAKHARHFADWGILYDLMYTAGTLAASEVRESPSEHRITVRTLPAGIAERCTLLPNLLIELLRSEVWNVAQSPGLALGRVEDGSEQEQEHIWLRRIGSCPKGIVEMLNSRACRSAIMFNDVLSVAQCEDLLADLTRCSFPFMCAHGRVTFSKRQDSRERQQPYGLPLSFEMLAMRGSGSTSSRTLFALPGCLRSLVLQRRTLATATDSLPAVASNVEAHTPPYAKLLKRLRDVRRLLPGRPLTLAEKILFSHLDNPEESLLEGTNNGADIRARATLKLKPDRVAMQDASAQMALLQFMSCRLPTTAVPASIHCDHMIVGEKGADTDLPNSITGNKEVYDFLESAAKKYGIEFWPPGAGIIHQAVLENYAAPGLMMLGTDSHTPNAGGLGAIAIGVGGADAVDALVDAPWELKAPKVRGVRLEGKLSGWASPKDVIMYLAGKLTVRGGTGYIIEYTGPGVESLSCTGMATICNMGAEMGATTSLFPFTPSAHIPYLNSTHRSSIAEQAAAIAGSPDAHNLLVADAGAEYDDEVVINLSELEPHINGPFTPDLSTPLSAFKKVAEANKWPETFGAGLIGSCTNSSYADMTRCESVVRQASEAGLRPKADFFITPGSEQIRATVDRDGTMQTFEDAGGIVLANACGPCIGQWSRTDGVQKGENNAIFTSYNRNFPGRNDGNRKTMNFLASPELVTAMSYSGRTDFNPLTDSLPLPNGRQFRFDPPCGTDLPSKGFAVGNPAFQPTPPTPDSSVEIAVDSQSERLALLEPFEPFSQGELTGMRVLVRVKGQCTTDTISAAGPWLKYKGHLPNISENTLIGAISADTDAVNSVTDLDGSAHSIPELASKWKAAAQPWMIVAEHNYGEGSAREHAALQPRYLGGRVIVAKSFARIHETNLKKQGVVPLTFANEADYDKLAGCDEVSTEGLYDVLQSGGQGAVSLSVRKHGTGEVFSVPVRYNLSKDQCGFVLAGSALNLLSQRGKGA</sequence>
<dbReference type="FunFam" id="3.30.499.10:FF:000003">
    <property type="entry name" value="Aconitate hydratase, mitochondrial"/>
    <property type="match status" value="1"/>
</dbReference>
<keyword evidence="3" id="KW-0479">Metal-binding</keyword>
<keyword evidence="7" id="KW-0496">Mitochondrion</keyword>
<dbReference type="NCBIfam" id="TIGR01340">
    <property type="entry name" value="aconitase_mito"/>
    <property type="match status" value="1"/>
</dbReference>
<dbReference type="PROSITE" id="PS01244">
    <property type="entry name" value="ACONITASE_2"/>
    <property type="match status" value="1"/>
</dbReference>
<evidence type="ECO:0000256" key="2">
    <source>
        <dbReference type="ARBA" id="ARBA00007185"/>
    </source>
</evidence>
<dbReference type="Gene3D" id="3.20.19.10">
    <property type="entry name" value="Aconitase, domain 4"/>
    <property type="match status" value="1"/>
</dbReference>
<accession>A0AAN6QMB1</accession>
<dbReference type="InterPro" id="IPR015928">
    <property type="entry name" value="Aconitase/3IPM_dehydase_swvl"/>
</dbReference>
<dbReference type="PANTHER" id="PTHR43160">
    <property type="entry name" value="ACONITATE HYDRATASE B"/>
    <property type="match status" value="1"/>
</dbReference>
<evidence type="ECO:0000256" key="6">
    <source>
        <dbReference type="ARBA" id="ARBA00023014"/>
    </source>
</evidence>
<dbReference type="InterPro" id="IPR001030">
    <property type="entry name" value="Acoase/IPM_deHydtase_lsu_aba"/>
</dbReference>
<gene>
    <name evidence="11" type="primary">ACO2_3</name>
    <name evidence="11" type="ORF">LTR91_015303</name>
</gene>
<dbReference type="InterPro" id="IPR000573">
    <property type="entry name" value="AconitaseA/IPMdHydase_ssu_swvl"/>
</dbReference>
<feature type="compositionally biased region" description="Low complexity" evidence="9">
    <location>
        <begin position="426"/>
        <end position="444"/>
    </location>
</feature>
<keyword evidence="12" id="KW-1185">Reference proteome</keyword>
<evidence type="ECO:0000256" key="3">
    <source>
        <dbReference type="ARBA" id="ARBA00022723"/>
    </source>
</evidence>
<evidence type="ECO:0000256" key="5">
    <source>
        <dbReference type="ARBA" id="ARBA00023004"/>
    </source>
</evidence>
<dbReference type="InterPro" id="IPR050926">
    <property type="entry name" value="Aconitase/IPM_isomerase"/>
</dbReference>
<dbReference type="SMART" id="SM00853">
    <property type="entry name" value="MutL_C"/>
    <property type="match status" value="1"/>
</dbReference>
<evidence type="ECO:0000256" key="8">
    <source>
        <dbReference type="ARBA" id="ARBA00023239"/>
    </source>
</evidence>
<dbReference type="InterPro" id="IPR042120">
    <property type="entry name" value="MutL_C_dimsub"/>
</dbReference>
<dbReference type="GO" id="GO:0006099">
    <property type="term" value="P:tricarboxylic acid cycle"/>
    <property type="evidence" value="ECO:0007669"/>
    <property type="project" value="InterPro"/>
</dbReference>
<keyword evidence="6" id="KW-0411">Iron-sulfur</keyword>
<dbReference type="InterPro" id="IPR018136">
    <property type="entry name" value="Aconitase_4Fe-4S_BS"/>
</dbReference>
<dbReference type="PANTHER" id="PTHR43160:SF2">
    <property type="entry name" value="HOMOCITRATE DEHYDRATASE, MITOCHONDRIAL"/>
    <property type="match status" value="1"/>
</dbReference>
<keyword evidence="4" id="KW-0809">Transit peptide</keyword>
<dbReference type="Gene3D" id="3.30.499.10">
    <property type="entry name" value="Aconitase, domain 3"/>
    <property type="match status" value="2"/>
</dbReference>
<dbReference type="NCBIfam" id="NF005558">
    <property type="entry name" value="PRK07229.1"/>
    <property type="match status" value="1"/>
</dbReference>
<evidence type="ECO:0000256" key="1">
    <source>
        <dbReference type="ARBA" id="ARBA00004173"/>
    </source>
</evidence>
<evidence type="ECO:0000313" key="11">
    <source>
        <dbReference type="EMBL" id="KAK0972076.1"/>
    </source>
</evidence>
<dbReference type="SUPFAM" id="SSF118116">
    <property type="entry name" value="DNA mismatch repair protein MutL"/>
    <property type="match status" value="1"/>
</dbReference>
<evidence type="ECO:0000256" key="7">
    <source>
        <dbReference type="ARBA" id="ARBA00023128"/>
    </source>
</evidence>
<dbReference type="SUPFAM" id="SSF53732">
    <property type="entry name" value="Aconitase iron-sulfur domain"/>
    <property type="match status" value="1"/>
</dbReference>
<comment type="similarity">
    <text evidence="2">Belongs to the aconitase/IPM isomerase family.</text>
</comment>
<dbReference type="GO" id="GO:0005524">
    <property type="term" value="F:ATP binding"/>
    <property type="evidence" value="ECO:0007669"/>
    <property type="project" value="InterPro"/>
</dbReference>
<dbReference type="InterPro" id="IPR015932">
    <property type="entry name" value="Aconitase_dom2"/>
</dbReference>
<dbReference type="SUPFAM" id="SSF52016">
    <property type="entry name" value="LeuD/IlvD-like"/>
    <property type="match status" value="1"/>
</dbReference>
<organism evidence="11 12">
    <name type="scientific">Friedmanniomyces endolithicus</name>
    <dbReference type="NCBI Taxonomy" id="329885"/>
    <lineage>
        <taxon>Eukaryota</taxon>
        <taxon>Fungi</taxon>
        <taxon>Dikarya</taxon>
        <taxon>Ascomycota</taxon>
        <taxon>Pezizomycotina</taxon>
        <taxon>Dothideomycetes</taxon>
        <taxon>Dothideomycetidae</taxon>
        <taxon>Mycosphaerellales</taxon>
        <taxon>Teratosphaeriaceae</taxon>
        <taxon>Friedmanniomyces</taxon>
    </lineage>
</organism>
<dbReference type="Pfam" id="PF00330">
    <property type="entry name" value="Aconitase"/>
    <property type="match status" value="1"/>
</dbReference>
<comment type="caution">
    <text evidence="11">The sequence shown here is derived from an EMBL/GenBank/DDBJ whole genome shotgun (WGS) entry which is preliminary data.</text>
</comment>
<evidence type="ECO:0000259" key="10">
    <source>
        <dbReference type="SMART" id="SM00853"/>
    </source>
</evidence>
<evidence type="ECO:0000256" key="9">
    <source>
        <dbReference type="SAM" id="MobiDB-lite"/>
    </source>
</evidence>
<proteinExistence type="inferred from homology"/>
<comment type="subcellular location">
    <subcellularLocation>
        <location evidence="1">Mitochondrion</location>
    </subcellularLocation>
</comment>
<keyword evidence="5" id="KW-0408">Iron</keyword>
<evidence type="ECO:0000313" key="12">
    <source>
        <dbReference type="Proteomes" id="UP001175353"/>
    </source>
</evidence>
<dbReference type="FunFam" id="3.40.1060.10:FF:000001">
    <property type="entry name" value="Aconitate hydratase, mitochondrial"/>
    <property type="match status" value="1"/>
</dbReference>
<dbReference type="InterPro" id="IPR036890">
    <property type="entry name" value="HATPase_C_sf"/>
</dbReference>
<feature type="compositionally biased region" description="Polar residues" evidence="9">
    <location>
        <begin position="451"/>
        <end position="466"/>
    </location>
</feature>
<dbReference type="Gene3D" id="3.40.1060.10">
    <property type="entry name" value="Aconitase, Domain 2"/>
    <property type="match status" value="1"/>
</dbReference>
<dbReference type="InterPro" id="IPR037198">
    <property type="entry name" value="MutL_C_sf"/>
</dbReference>
<dbReference type="GO" id="GO:0005829">
    <property type="term" value="C:cytosol"/>
    <property type="evidence" value="ECO:0007669"/>
    <property type="project" value="TreeGrafter"/>
</dbReference>
<dbReference type="FunFam" id="3.20.19.10:FF:000002">
    <property type="entry name" value="Aconitate hydratase, mitochondrial"/>
    <property type="match status" value="1"/>
</dbReference>
<dbReference type="InterPro" id="IPR036008">
    <property type="entry name" value="Aconitase_4Fe-4S_dom"/>
</dbReference>
<feature type="domain" description="MutL C-terminal dimerisation" evidence="10">
    <location>
        <begin position="783"/>
        <end position="992"/>
    </location>
</feature>